<dbReference type="EMBL" id="CAJNOB010000045">
    <property type="protein sequence ID" value="CAF0702379.1"/>
    <property type="molecule type" value="Genomic_DNA"/>
</dbReference>
<accession>A0A8J2BVI2</accession>
<name>A0A8J2BVI2_9BACT</name>
<keyword evidence="2" id="KW-1185">Reference proteome</keyword>
<dbReference type="Proteomes" id="UP000663859">
    <property type="component" value="Unassembled WGS sequence"/>
</dbReference>
<gene>
    <name evidence="1" type="ORF">MPNT_50055</name>
</gene>
<protein>
    <submittedName>
        <fullName evidence="1">Uncharacterized protein</fullName>
    </submittedName>
</protein>
<evidence type="ECO:0000313" key="1">
    <source>
        <dbReference type="EMBL" id="CAF0702379.1"/>
    </source>
</evidence>
<evidence type="ECO:0000313" key="2">
    <source>
        <dbReference type="Proteomes" id="UP000663859"/>
    </source>
</evidence>
<sequence length="57" mass="6712">MRFDKRAYAFEDKTVMLYRIDGGITVSLRLDDYPKRIVTSGRPKGPDGVFRERMWCP</sequence>
<reference evidence="1" key="1">
    <citation type="submission" date="2021-02" db="EMBL/GenBank/DDBJ databases">
        <authorList>
            <person name="Cremers G."/>
            <person name="Picone N."/>
        </authorList>
    </citation>
    <scope>NUCLEOTIDE SEQUENCE</scope>
    <source>
        <strain evidence="1">PQ17</strain>
    </source>
</reference>
<dbReference type="AlphaFoldDB" id="A0A8J2BVI2"/>
<comment type="caution">
    <text evidence="1">The sequence shown here is derived from an EMBL/GenBank/DDBJ whole genome shotgun (WGS) entry which is preliminary data.</text>
</comment>
<proteinExistence type="predicted"/>
<organism evidence="1 2">
    <name type="scientific">Candidatus Methylacidithermus pantelleriae</name>
    <dbReference type="NCBI Taxonomy" id="2744239"/>
    <lineage>
        <taxon>Bacteria</taxon>
        <taxon>Pseudomonadati</taxon>
        <taxon>Verrucomicrobiota</taxon>
        <taxon>Methylacidiphilae</taxon>
        <taxon>Methylacidiphilales</taxon>
        <taxon>Methylacidiphilaceae</taxon>
        <taxon>Candidatus Methylacidithermus</taxon>
    </lineage>
</organism>